<reference evidence="1 2" key="1">
    <citation type="journal article" date="2023" name="Commun. Biol.">
        <title>Genome analysis of Parmales, the sister group of diatoms, reveals the evolutionary specialization of diatoms from phago-mixotrophs to photoautotrophs.</title>
        <authorList>
            <person name="Ban H."/>
            <person name="Sato S."/>
            <person name="Yoshikawa S."/>
            <person name="Yamada K."/>
            <person name="Nakamura Y."/>
            <person name="Ichinomiya M."/>
            <person name="Sato N."/>
            <person name="Blanc-Mathieu R."/>
            <person name="Endo H."/>
            <person name="Kuwata A."/>
            <person name="Ogata H."/>
        </authorList>
    </citation>
    <scope>NUCLEOTIDE SEQUENCE [LARGE SCALE GENOMIC DNA]</scope>
</reference>
<name>A0ABQ6N4C9_9STRA</name>
<evidence type="ECO:0000313" key="1">
    <source>
        <dbReference type="EMBL" id="GMI39385.1"/>
    </source>
</evidence>
<organism evidence="1 2">
    <name type="scientific">Tetraparma gracilis</name>
    <dbReference type="NCBI Taxonomy" id="2962635"/>
    <lineage>
        <taxon>Eukaryota</taxon>
        <taxon>Sar</taxon>
        <taxon>Stramenopiles</taxon>
        <taxon>Ochrophyta</taxon>
        <taxon>Bolidophyceae</taxon>
        <taxon>Parmales</taxon>
        <taxon>Triparmaceae</taxon>
        <taxon>Tetraparma</taxon>
    </lineage>
</organism>
<dbReference type="Proteomes" id="UP001165060">
    <property type="component" value="Unassembled WGS sequence"/>
</dbReference>
<proteinExistence type="predicted"/>
<accession>A0ABQ6N4C9</accession>
<protein>
    <submittedName>
        <fullName evidence="1">Uncharacterized protein</fullName>
    </submittedName>
</protein>
<keyword evidence="2" id="KW-1185">Reference proteome</keyword>
<evidence type="ECO:0000313" key="2">
    <source>
        <dbReference type="Proteomes" id="UP001165060"/>
    </source>
</evidence>
<gene>
    <name evidence="1" type="ORF">TeGR_g1784</name>
</gene>
<sequence length="196" mass="20777">MRASLLDRTGRSGRLASCLPNFAFSTTITTAGGNKDFFVPTSPIEISISPAPGGANITFSLPVPPSFVSARRSSGLPAGIGATGDPDAGTNFEADYYDRGPVGYVFEGERSVATAPFGGHAQDEGIGKVRKELFEAVEKAGRKPLLDGGGRPQFFFLQNNAKTMWTKEGGLGMVVYEARPDFLKTNAVGIELEPEK</sequence>
<comment type="caution">
    <text evidence="1">The sequence shown here is derived from an EMBL/GenBank/DDBJ whole genome shotgun (WGS) entry which is preliminary data.</text>
</comment>
<dbReference type="EMBL" id="BRYB01000870">
    <property type="protein sequence ID" value="GMI39385.1"/>
    <property type="molecule type" value="Genomic_DNA"/>
</dbReference>